<dbReference type="Pfam" id="PF20866">
    <property type="entry name" value="MdcG_N"/>
    <property type="match status" value="1"/>
</dbReference>
<feature type="domain" description="Phosphoribosyl-dephospho-CoA transferase MdcG C-terminal" evidence="3">
    <location>
        <begin position="102"/>
        <end position="220"/>
    </location>
</feature>
<accession>A0A1I4JEC6</accession>
<dbReference type="AlphaFoldDB" id="A0A1I4JEC6"/>
<dbReference type="NCBIfam" id="TIGR03135">
    <property type="entry name" value="malonate_mdcG"/>
    <property type="match status" value="1"/>
</dbReference>
<keyword evidence="1 5" id="KW-0808">Transferase</keyword>
<dbReference type="Pfam" id="PF10620">
    <property type="entry name" value="MdcG"/>
    <property type="match status" value="1"/>
</dbReference>
<evidence type="ECO:0000313" key="6">
    <source>
        <dbReference type="Proteomes" id="UP000199048"/>
    </source>
</evidence>
<evidence type="ECO:0000259" key="3">
    <source>
        <dbReference type="Pfam" id="PF10620"/>
    </source>
</evidence>
<name>A0A1I4JEC6_9HYPH</name>
<sequence>MGQIPQPIIETLPPDTVTRQDLVRADPHAWASWLRTRDDLTGVPHLAGWAEAGRPLIVRRRVPGEGAEAVPLGLPLPPADGKRRIGLALPAEHLTRLDGPSLTEAAIYAPAAWQATIAAAVALGDRFGLKPRPFGSLLWQAVTGLTYLSATSDLDLLWPCREPVPTGLLDGLATIAETAPMRLDGEILLPDGTGLHWRELREAPDGGTVLAKGLDSLAMRPAAALRIGEPA</sequence>
<evidence type="ECO:0000256" key="1">
    <source>
        <dbReference type="ARBA" id="ARBA00022679"/>
    </source>
</evidence>
<dbReference type="STRING" id="582667.SAMN05192568_100811"/>
<protein>
    <submittedName>
        <fullName evidence="5">Phosphoribosyl-dephospho-CoA transferase</fullName>
    </submittedName>
</protein>
<keyword evidence="2" id="KW-0548">Nucleotidyltransferase</keyword>
<gene>
    <name evidence="5" type="ORF">SAMN05192568_100811</name>
</gene>
<proteinExistence type="predicted"/>
<dbReference type="InterPro" id="IPR017557">
    <property type="entry name" value="Holo-ACP_synthase"/>
</dbReference>
<dbReference type="EMBL" id="FOTK01000008">
    <property type="protein sequence ID" value="SFL64894.1"/>
    <property type="molecule type" value="Genomic_DNA"/>
</dbReference>
<feature type="domain" description="Phosphoribosyl-dephospho-CoA transferase MdcG N-terminal" evidence="4">
    <location>
        <begin position="19"/>
        <end position="96"/>
    </location>
</feature>
<dbReference type="OrthoDB" id="5498803at2"/>
<dbReference type="InterPro" id="IPR048903">
    <property type="entry name" value="MdcG_N"/>
</dbReference>
<dbReference type="GO" id="GO:0016779">
    <property type="term" value="F:nucleotidyltransferase activity"/>
    <property type="evidence" value="ECO:0007669"/>
    <property type="project" value="UniProtKB-KW"/>
</dbReference>
<reference evidence="6" key="1">
    <citation type="submission" date="2016-10" db="EMBL/GenBank/DDBJ databases">
        <authorList>
            <person name="Varghese N."/>
            <person name="Submissions S."/>
        </authorList>
    </citation>
    <scope>NUCLEOTIDE SEQUENCE [LARGE SCALE GENOMIC DNA]</scope>
    <source>
        <strain evidence="6">BL36</strain>
    </source>
</reference>
<dbReference type="InterPro" id="IPR049180">
    <property type="entry name" value="MdcG_C"/>
</dbReference>
<organism evidence="5 6">
    <name type="scientific">Methylobacterium pseudosasicola</name>
    <dbReference type="NCBI Taxonomy" id="582667"/>
    <lineage>
        <taxon>Bacteria</taxon>
        <taxon>Pseudomonadati</taxon>
        <taxon>Pseudomonadota</taxon>
        <taxon>Alphaproteobacteria</taxon>
        <taxon>Hyphomicrobiales</taxon>
        <taxon>Methylobacteriaceae</taxon>
        <taxon>Methylobacterium</taxon>
    </lineage>
</organism>
<dbReference type="RefSeq" id="WP_092039539.1">
    <property type="nucleotide sequence ID" value="NZ_FOTK01000008.1"/>
</dbReference>
<keyword evidence="6" id="KW-1185">Reference proteome</keyword>
<evidence type="ECO:0000313" key="5">
    <source>
        <dbReference type="EMBL" id="SFL64894.1"/>
    </source>
</evidence>
<evidence type="ECO:0000256" key="2">
    <source>
        <dbReference type="ARBA" id="ARBA00022695"/>
    </source>
</evidence>
<evidence type="ECO:0000259" key="4">
    <source>
        <dbReference type="Pfam" id="PF20866"/>
    </source>
</evidence>
<dbReference type="Proteomes" id="UP000199048">
    <property type="component" value="Unassembled WGS sequence"/>
</dbReference>